<dbReference type="RefSeq" id="WP_161035906.1">
    <property type="nucleotide sequence ID" value="NZ_WWCL01000003.1"/>
</dbReference>
<dbReference type="GO" id="GO:0005509">
    <property type="term" value="F:calcium ion binding"/>
    <property type="evidence" value="ECO:0007669"/>
    <property type="project" value="InterPro"/>
</dbReference>
<feature type="domain" description="EF-hand" evidence="2">
    <location>
        <begin position="52"/>
        <end position="87"/>
    </location>
</feature>
<dbReference type="Proteomes" id="UP000444316">
    <property type="component" value="Unassembled WGS sequence"/>
</dbReference>
<organism evidence="3 4">
    <name type="scientific">Duganella fentianensis</name>
    <dbReference type="NCBI Taxonomy" id="2692177"/>
    <lineage>
        <taxon>Bacteria</taxon>
        <taxon>Pseudomonadati</taxon>
        <taxon>Pseudomonadota</taxon>
        <taxon>Betaproteobacteria</taxon>
        <taxon>Burkholderiales</taxon>
        <taxon>Oxalobacteraceae</taxon>
        <taxon>Telluria group</taxon>
        <taxon>Duganella</taxon>
    </lineage>
</organism>
<dbReference type="InterPro" id="IPR011992">
    <property type="entry name" value="EF-hand-dom_pair"/>
</dbReference>
<dbReference type="SUPFAM" id="SSF47473">
    <property type="entry name" value="EF-hand"/>
    <property type="match status" value="1"/>
</dbReference>
<protein>
    <submittedName>
        <fullName evidence="3">EF-hand domain-containing protein</fullName>
    </submittedName>
</protein>
<evidence type="ECO:0000256" key="1">
    <source>
        <dbReference type="SAM" id="SignalP"/>
    </source>
</evidence>
<evidence type="ECO:0000313" key="4">
    <source>
        <dbReference type="Proteomes" id="UP000444316"/>
    </source>
</evidence>
<name>A0A845I4M2_9BURK</name>
<dbReference type="InterPro" id="IPR002048">
    <property type="entry name" value="EF_hand_dom"/>
</dbReference>
<proteinExistence type="predicted"/>
<gene>
    <name evidence="3" type="ORF">GTP23_15050</name>
</gene>
<keyword evidence="4" id="KW-1185">Reference proteome</keyword>
<keyword evidence="1" id="KW-0732">Signal</keyword>
<dbReference type="PROSITE" id="PS50222">
    <property type="entry name" value="EF_HAND_2"/>
    <property type="match status" value="1"/>
</dbReference>
<accession>A0A845I4M2</accession>
<dbReference type="AlphaFoldDB" id="A0A845I4M2"/>
<dbReference type="Gene3D" id="1.10.238.10">
    <property type="entry name" value="EF-hand"/>
    <property type="match status" value="1"/>
</dbReference>
<evidence type="ECO:0000259" key="2">
    <source>
        <dbReference type="PROSITE" id="PS50222"/>
    </source>
</evidence>
<dbReference type="EMBL" id="WWCL01000003">
    <property type="protein sequence ID" value="MYN46366.1"/>
    <property type="molecule type" value="Genomic_DNA"/>
</dbReference>
<comment type="caution">
    <text evidence="3">The sequence shown here is derived from an EMBL/GenBank/DDBJ whole genome shotgun (WGS) entry which is preliminary data.</text>
</comment>
<feature type="signal peptide" evidence="1">
    <location>
        <begin position="1"/>
        <end position="22"/>
    </location>
</feature>
<feature type="chain" id="PRO_5032624319" evidence="1">
    <location>
        <begin position="23"/>
        <end position="119"/>
    </location>
</feature>
<reference evidence="3" key="1">
    <citation type="submission" date="2019-12" db="EMBL/GenBank/DDBJ databases">
        <title>Novel species isolated from a subtropical stream in China.</title>
        <authorList>
            <person name="Lu H."/>
        </authorList>
    </citation>
    <scope>NUCLEOTIDE SEQUENCE [LARGE SCALE GENOMIC DNA]</scope>
    <source>
        <strain evidence="3">FT93W</strain>
    </source>
</reference>
<evidence type="ECO:0000313" key="3">
    <source>
        <dbReference type="EMBL" id="MYN46366.1"/>
    </source>
</evidence>
<sequence length="119" mass="13232">MQALFHAAAATVLACSATLALAQPIAPATNPVSLTEVLPYKGSPDKALLQYRAMQRLKKRFDEADTDGSGSLSREEASRAGLRFVQHNFEHIDTRQRGDISFDDLKAYVIQRREEARSR</sequence>